<organism evidence="1 2">
    <name type="scientific">Streptomyces solincola</name>
    <dbReference type="NCBI Taxonomy" id="2100817"/>
    <lineage>
        <taxon>Bacteria</taxon>
        <taxon>Bacillati</taxon>
        <taxon>Actinomycetota</taxon>
        <taxon>Actinomycetes</taxon>
        <taxon>Kitasatosporales</taxon>
        <taxon>Streptomycetaceae</taxon>
        <taxon>Streptomyces</taxon>
    </lineage>
</organism>
<dbReference type="Proteomes" id="UP000239322">
    <property type="component" value="Unassembled WGS sequence"/>
</dbReference>
<dbReference type="AlphaFoldDB" id="A0A2S9PY76"/>
<gene>
    <name evidence="1" type="ORF">C6N75_09810</name>
</gene>
<accession>A0A2S9PY76</accession>
<dbReference type="OrthoDB" id="264773at2"/>
<comment type="caution">
    <text evidence="1">The sequence shown here is derived from an EMBL/GenBank/DDBJ whole genome shotgun (WGS) entry which is preliminary data.</text>
</comment>
<keyword evidence="2" id="KW-1185">Reference proteome</keyword>
<sequence>MTPDLHNTLAGNGMRLTDDFTADTAGRRCVTHTVGGHYSWYLNEIEADDTVGPRVHPGSSAGDDTLLLWALVPGQRYRLVINAW</sequence>
<reference evidence="1 2" key="1">
    <citation type="submission" date="2018-03" db="EMBL/GenBank/DDBJ databases">
        <title>Novel Streptomyces sp. from soil.</title>
        <authorList>
            <person name="Tan G.Y.A."/>
            <person name="Lee Z.Y."/>
        </authorList>
    </citation>
    <scope>NUCLEOTIDE SEQUENCE [LARGE SCALE GENOMIC DNA]</scope>
    <source>
        <strain evidence="1 2">ST5x</strain>
    </source>
</reference>
<evidence type="ECO:0000313" key="2">
    <source>
        <dbReference type="Proteomes" id="UP000239322"/>
    </source>
</evidence>
<dbReference type="EMBL" id="PVLV01000121">
    <property type="protein sequence ID" value="PRH79370.1"/>
    <property type="molecule type" value="Genomic_DNA"/>
</dbReference>
<dbReference type="RefSeq" id="WP_105868486.1">
    <property type="nucleotide sequence ID" value="NZ_PVLV01000121.1"/>
</dbReference>
<evidence type="ECO:0000313" key="1">
    <source>
        <dbReference type="EMBL" id="PRH79370.1"/>
    </source>
</evidence>
<name>A0A2S9PY76_9ACTN</name>
<proteinExistence type="predicted"/>
<protein>
    <submittedName>
        <fullName evidence="1">Uncharacterized protein</fullName>
    </submittedName>
</protein>